<dbReference type="PANTHER" id="PTHR31286:SF180">
    <property type="entry name" value="OS10G0362600 PROTEIN"/>
    <property type="match status" value="1"/>
</dbReference>
<dbReference type="InterPro" id="IPR025558">
    <property type="entry name" value="DUF4283"/>
</dbReference>
<keyword evidence="3" id="KW-1185">Reference proteome</keyword>
<reference evidence="4" key="2">
    <citation type="submission" date="2025-08" db="UniProtKB">
        <authorList>
            <consortium name="RefSeq"/>
        </authorList>
    </citation>
    <scope>IDENTIFICATION</scope>
    <source>
        <tissue evidence="4">Leaves</tissue>
    </source>
</reference>
<dbReference type="Pfam" id="PF14111">
    <property type="entry name" value="DUF4283"/>
    <property type="match status" value="1"/>
</dbReference>
<dbReference type="PANTHER" id="PTHR31286">
    <property type="entry name" value="GLYCINE-RICH CELL WALL STRUCTURAL PROTEIN 1.8-LIKE"/>
    <property type="match status" value="1"/>
</dbReference>
<sequence>MDALQPRAGGHSPSPSTKSFASLFANESPSPIDLKKPAAHRGEPAIFFSREDIVKLAAPYKFALVGKFSHGRPKLDEVRRFFSKLDLKNPVTIGHLDARHVLLRFTLEANFLLVWTRGLWQIGRFPMRVFRWSPDFHVNRESSLAPVWIALPCLPIHFFDKHSLLSIATMVGRPLYVDAATSSLIRPSVARVCVEVDLLQPLPQCVLLGMDGDADGFWQQIVFERLPQYCNKCWHMGHAREDCRATDPKFRLNRLGKELQAAVADEVIEITGT</sequence>
<name>A0A6P6XNQ7_COFAR</name>
<organism evidence="3 4">
    <name type="scientific">Coffea arabica</name>
    <name type="common">Arabian coffee</name>
    <dbReference type="NCBI Taxonomy" id="13443"/>
    <lineage>
        <taxon>Eukaryota</taxon>
        <taxon>Viridiplantae</taxon>
        <taxon>Streptophyta</taxon>
        <taxon>Embryophyta</taxon>
        <taxon>Tracheophyta</taxon>
        <taxon>Spermatophyta</taxon>
        <taxon>Magnoliopsida</taxon>
        <taxon>eudicotyledons</taxon>
        <taxon>Gunneridae</taxon>
        <taxon>Pentapetalae</taxon>
        <taxon>asterids</taxon>
        <taxon>lamiids</taxon>
        <taxon>Gentianales</taxon>
        <taxon>Rubiaceae</taxon>
        <taxon>Ixoroideae</taxon>
        <taxon>Gardenieae complex</taxon>
        <taxon>Bertiereae - Coffeeae clade</taxon>
        <taxon>Coffeeae</taxon>
        <taxon>Coffea</taxon>
    </lineage>
</organism>
<reference evidence="3" key="1">
    <citation type="journal article" date="2025" name="Foods">
        <title>Unveiling the Microbial Signatures of Arabica Coffee Cherries: Insights into Ripeness Specific Diversity, Functional Traits, and Implications for Quality and Safety.</title>
        <authorList>
            <consortium name="RefSeq"/>
            <person name="Tenea G.N."/>
            <person name="Cifuentes V."/>
            <person name="Reyes P."/>
            <person name="Cevallos-Vallejos M."/>
        </authorList>
    </citation>
    <scope>NUCLEOTIDE SEQUENCE [LARGE SCALE GENOMIC DNA]</scope>
</reference>
<dbReference type="OrthoDB" id="1751950at2759"/>
<protein>
    <recommendedName>
        <fullName evidence="2">DUF4283 domain-containing protein</fullName>
    </recommendedName>
</protein>
<accession>A0A6P6XNQ7</accession>
<dbReference type="AlphaFoldDB" id="A0A6P6XNQ7"/>
<evidence type="ECO:0000256" key="1">
    <source>
        <dbReference type="SAM" id="MobiDB-lite"/>
    </source>
</evidence>
<dbReference type="InterPro" id="IPR040256">
    <property type="entry name" value="At4g02000-like"/>
</dbReference>
<evidence type="ECO:0000313" key="3">
    <source>
        <dbReference type="Proteomes" id="UP001652660"/>
    </source>
</evidence>
<proteinExistence type="predicted"/>
<dbReference type="RefSeq" id="XP_027127732.1">
    <property type="nucleotide sequence ID" value="XM_027271931.1"/>
</dbReference>
<evidence type="ECO:0000313" key="4">
    <source>
        <dbReference type="RefSeq" id="XP_027127732.1"/>
    </source>
</evidence>
<feature type="domain" description="DUF4283" evidence="2">
    <location>
        <begin position="61"/>
        <end position="138"/>
    </location>
</feature>
<feature type="region of interest" description="Disordered" evidence="1">
    <location>
        <begin position="1"/>
        <end position="20"/>
    </location>
</feature>
<dbReference type="GeneID" id="113743836"/>
<dbReference type="Proteomes" id="UP001652660">
    <property type="component" value="Chromosome 5e"/>
</dbReference>
<evidence type="ECO:0000259" key="2">
    <source>
        <dbReference type="Pfam" id="PF14111"/>
    </source>
</evidence>
<gene>
    <name evidence="4" type="primary">LOC113743836</name>
</gene>